<accession>A0AA35W5J4</accession>
<reference evidence="3" key="1">
    <citation type="submission" date="2023-03" db="EMBL/GenBank/DDBJ databases">
        <authorList>
            <person name="Steffen K."/>
            <person name="Cardenas P."/>
        </authorList>
    </citation>
    <scope>NUCLEOTIDE SEQUENCE</scope>
</reference>
<dbReference type="GO" id="GO:0005829">
    <property type="term" value="C:cytosol"/>
    <property type="evidence" value="ECO:0007669"/>
    <property type="project" value="TreeGrafter"/>
</dbReference>
<dbReference type="AlphaFoldDB" id="A0AA35W5J4"/>
<dbReference type="InterPro" id="IPR006849">
    <property type="entry name" value="Elp1"/>
</dbReference>
<dbReference type="Pfam" id="PF23878">
    <property type="entry name" value="TPR_ELP1"/>
    <property type="match status" value="1"/>
</dbReference>
<evidence type="ECO:0000313" key="4">
    <source>
        <dbReference type="Proteomes" id="UP001174909"/>
    </source>
</evidence>
<comment type="caution">
    <text evidence="3">The sequence shown here is derived from an EMBL/GenBank/DDBJ whole genome shotgun (WGS) entry which is preliminary data.</text>
</comment>
<dbReference type="EMBL" id="CASHTH010000394">
    <property type="protein sequence ID" value="CAI8000181.1"/>
    <property type="molecule type" value="Genomic_DNA"/>
</dbReference>
<organism evidence="3 4">
    <name type="scientific">Geodia barretti</name>
    <name type="common">Barrett's horny sponge</name>
    <dbReference type="NCBI Taxonomy" id="519541"/>
    <lineage>
        <taxon>Eukaryota</taxon>
        <taxon>Metazoa</taxon>
        <taxon>Porifera</taxon>
        <taxon>Demospongiae</taxon>
        <taxon>Heteroscleromorpha</taxon>
        <taxon>Tetractinellida</taxon>
        <taxon>Astrophorina</taxon>
        <taxon>Geodiidae</taxon>
        <taxon>Geodia</taxon>
    </lineage>
</organism>
<dbReference type="GO" id="GO:0033588">
    <property type="term" value="C:elongator holoenzyme complex"/>
    <property type="evidence" value="ECO:0007669"/>
    <property type="project" value="InterPro"/>
</dbReference>
<feature type="compositionally biased region" description="Basic and acidic residues" evidence="1">
    <location>
        <begin position="139"/>
        <end position="152"/>
    </location>
</feature>
<dbReference type="PANTHER" id="PTHR12747">
    <property type="entry name" value="ELONGATOR COMPLEX PROTEIN 1"/>
    <property type="match status" value="1"/>
</dbReference>
<feature type="compositionally biased region" description="Polar residues" evidence="1">
    <location>
        <begin position="101"/>
        <end position="118"/>
    </location>
</feature>
<dbReference type="GO" id="GO:0000049">
    <property type="term" value="F:tRNA binding"/>
    <property type="evidence" value="ECO:0007669"/>
    <property type="project" value="TreeGrafter"/>
</dbReference>
<sequence length="163" mass="17952">MENFEKAGDWQMTFALSAQLGHDRGQRSQLARKMAASLKSQRNYSAAATVLLQYAEDVEEAMVTLLEGGLWDEALRIPLFSLSLPPSLSSGASARQKRSNRNSLQTSTIRESPESHVTPSLPLHRLDTTLHQTAAGPRTETKETRSHSRGDVCCGREGRGLVF</sequence>
<evidence type="ECO:0000313" key="3">
    <source>
        <dbReference type="EMBL" id="CAI8000181.1"/>
    </source>
</evidence>
<dbReference type="PANTHER" id="PTHR12747:SF0">
    <property type="entry name" value="ELONGATOR COMPLEX PROTEIN 1"/>
    <property type="match status" value="1"/>
</dbReference>
<protein>
    <submittedName>
        <fullName evidence="3">Elongator complex protein 1</fullName>
    </submittedName>
</protein>
<feature type="region of interest" description="Disordered" evidence="1">
    <location>
        <begin position="88"/>
        <end position="152"/>
    </location>
</feature>
<dbReference type="Proteomes" id="UP001174909">
    <property type="component" value="Unassembled WGS sequence"/>
</dbReference>
<feature type="domain" description="ELP1 TPR" evidence="2">
    <location>
        <begin position="1"/>
        <end position="76"/>
    </location>
</feature>
<name>A0AA35W5J4_GEOBA</name>
<keyword evidence="4" id="KW-1185">Reference proteome</keyword>
<dbReference type="GO" id="GO:0002926">
    <property type="term" value="P:tRNA wobble base 5-methoxycarbonylmethyl-2-thiouridinylation"/>
    <property type="evidence" value="ECO:0007669"/>
    <property type="project" value="TreeGrafter"/>
</dbReference>
<dbReference type="InterPro" id="IPR056166">
    <property type="entry name" value="TPR_ELP1"/>
</dbReference>
<proteinExistence type="predicted"/>
<gene>
    <name evidence="3" type="ORF">GBAR_LOCUS2859</name>
</gene>
<evidence type="ECO:0000259" key="2">
    <source>
        <dbReference type="Pfam" id="PF23878"/>
    </source>
</evidence>
<evidence type="ECO:0000256" key="1">
    <source>
        <dbReference type="SAM" id="MobiDB-lite"/>
    </source>
</evidence>